<keyword evidence="3" id="KW-1185">Reference proteome</keyword>
<gene>
    <name evidence="2" type="ORF">CLV32_3363</name>
</gene>
<dbReference type="Proteomes" id="UP000295499">
    <property type="component" value="Unassembled WGS sequence"/>
</dbReference>
<comment type="caution">
    <text evidence="2">The sequence shown here is derived from an EMBL/GenBank/DDBJ whole genome shotgun (WGS) entry which is preliminary data.</text>
</comment>
<dbReference type="RefSeq" id="WP_133557462.1">
    <property type="nucleotide sequence ID" value="NZ_SNWM01000004.1"/>
</dbReference>
<sequence length="152" mass="16782">MKRSLRLILAVVLTITISSSCKKNNPDPVAPENKSILGMWVESQTATLYRAVLFSNDGVFRQYVVVKNNNSSQGFTLSGTYTIDGNKISARVTQEEFNDGNNPAVKSTINTTLFDKGTFSIKNNVMQINYVSYPADAPVATTMLLKRELIPL</sequence>
<proteinExistence type="predicted"/>
<accession>A0A4R6IEK8</accession>
<evidence type="ECO:0008006" key="4">
    <source>
        <dbReference type="Google" id="ProtNLM"/>
    </source>
</evidence>
<dbReference type="OrthoDB" id="769134at2"/>
<feature type="chain" id="PRO_5020799480" description="Lipocalin-like protein" evidence="1">
    <location>
        <begin position="23"/>
        <end position="152"/>
    </location>
</feature>
<feature type="signal peptide" evidence="1">
    <location>
        <begin position="1"/>
        <end position="22"/>
    </location>
</feature>
<keyword evidence="1" id="KW-0732">Signal</keyword>
<evidence type="ECO:0000256" key="1">
    <source>
        <dbReference type="SAM" id="SignalP"/>
    </source>
</evidence>
<evidence type="ECO:0000313" key="3">
    <source>
        <dbReference type="Proteomes" id="UP000295499"/>
    </source>
</evidence>
<dbReference type="EMBL" id="SNWM01000004">
    <property type="protein sequence ID" value="TDO20730.1"/>
    <property type="molecule type" value="Genomic_DNA"/>
</dbReference>
<dbReference type="AlphaFoldDB" id="A0A4R6IEK8"/>
<organism evidence="2 3">
    <name type="scientific">Pedobacter duraquae</name>
    <dbReference type="NCBI Taxonomy" id="425511"/>
    <lineage>
        <taxon>Bacteria</taxon>
        <taxon>Pseudomonadati</taxon>
        <taxon>Bacteroidota</taxon>
        <taxon>Sphingobacteriia</taxon>
        <taxon>Sphingobacteriales</taxon>
        <taxon>Sphingobacteriaceae</taxon>
        <taxon>Pedobacter</taxon>
    </lineage>
</organism>
<protein>
    <recommendedName>
        <fullName evidence="4">Lipocalin-like protein</fullName>
    </recommendedName>
</protein>
<evidence type="ECO:0000313" key="2">
    <source>
        <dbReference type="EMBL" id="TDO20730.1"/>
    </source>
</evidence>
<name>A0A4R6IEK8_9SPHI</name>
<dbReference type="PROSITE" id="PS51257">
    <property type="entry name" value="PROKAR_LIPOPROTEIN"/>
    <property type="match status" value="1"/>
</dbReference>
<reference evidence="2 3" key="1">
    <citation type="submission" date="2019-03" db="EMBL/GenBank/DDBJ databases">
        <title>Genomic Encyclopedia of Archaeal and Bacterial Type Strains, Phase II (KMG-II): from individual species to whole genera.</title>
        <authorList>
            <person name="Goeker M."/>
        </authorList>
    </citation>
    <scope>NUCLEOTIDE SEQUENCE [LARGE SCALE GENOMIC DNA]</scope>
    <source>
        <strain evidence="2 3">DSM 19034</strain>
    </source>
</reference>